<reference evidence="2 3" key="1">
    <citation type="journal article" date="2018" name="Sci. Rep.">
        <title>Genomic signatures of local adaptation to the degree of environmental predictability in rotifers.</title>
        <authorList>
            <person name="Franch-Gras L."/>
            <person name="Hahn C."/>
            <person name="Garcia-Roger E.M."/>
            <person name="Carmona M.J."/>
            <person name="Serra M."/>
            <person name="Gomez A."/>
        </authorList>
    </citation>
    <scope>NUCLEOTIDE SEQUENCE [LARGE SCALE GENOMIC DNA]</scope>
    <source>
        <strain evidence="2">HYR1</strain>
    </source>
</reference>
<keyword evidence="3" id="KW-1185">Reference proteome</keyword>
<dbReference type="Proteomes" id="UP000276133">
    <property type="component" value="Unassembled WGS sequence"/>
</dbReference>
<dbReference type="InterPro" id="IPR005135">
    <property type="entry name" value="Endo/exonuclease/phosphatase"/>
</dbReference>
<organism evidence="2 3">
    <name type="scientific">Brachionus plicatilis</name>
    <name type="common">Marine rotifer</name>
    <name type="synonym">Brachionus muelleri</name>
    <dbReference type="NCBI Taxonomy" id="10195"/>
    <lineage>
        <taxon>Eukaryota</taxon>
        <taxon>Metazoa</taxon>
        <taxon>Spiralia</taxon>
        <taxon>Gnathifera</taxon>
        <taxon>Rotifera</taxon>
        <taxon>Eurotatoria</taxon>
        <taxon>Monogononta</taxon>
        <taxon>Pseudotrocha</taxon>
        <taxon>Ploima</taxon>
        <taxon>Brachionidae</taxon>
        <taxon>Brachionus</taxon>
    </lineage>
</organism>
<dbReference type="PANTHER" id="PTHR36688:SF1">
    <property type="entry name" value="ENDONUCLEASE_EXONUCLEASE_PHOSPHATASE DOMAIN-CONTAINING PROTEIN"/>
    <property type="match status" value="1"/>
</dbReference>
<dbReference type="InterPro" id="IPR036691">
    <property type="entry name" value="Endo/exonu/phosph_ase_sf"/>
</dbReference>
<dbReference type="SUPFAM" id="SSF56219">
    <property type="entry name" value="DNase I-like"/>
    <property type="match status" value="1"/>
</dbReference>
<protein>
    <submittedName>
        <fullName evidence="2">RNA-directed DNA polymerase from transposon X</fullName>
    </submittedName>
</protein>
<dbReference type="EMBL" id="REGN01001785">
    <property type="protein sequence ID" value="RNA32534.1"/>
    <property type="molecule type" value="Genomic_DNA"/>
</dbReference>
<proteinExistence type="predicted"/>
<name>A0A3M7S9R5_BRAPC</name>
<keyword evidence="2" id="KW-0548">Nucleotidyltransferase</keyword>
<evidence type="ECO:0000259" key="1">
    <source>
        <dbReference type="Pfam" id="PF03372"/>
    </source>
</evidence>
<dbReference type="InterPro" id="IPR052560">
    <property type="entry name" value="RdDP_mobile_element"/>
</dbReference>
<dbReference type="PANTHER" id="PTHR36688">
    <property type="entry name" value="ENDO/EXONUCLEASE/PHOSPHATASE DOMAIN-CONTAINING PROTEIN"/>
    <property type="match status" value="1"/>
</dbReference>
<dbReference type="Gene3D" id="3.60.10.10">
    <property type="entry name" value="Endonuclease/exonuclease/phosphatase"/>
    <property type="match status" value="2"/>
</dbReference>
<accession>A0A3M7S9R5</accession>
<keyword evidence="2" id="KW-0808">Transferase</keyword>
<keyword evidence="2" id="KW-0695">RNA-directed DNA polymerase</keyword>
<evidence type="ECO:0000313" key="3">
    <source>
        <dbReference type="Proteomes" id="UP000276133"/>
    </source>
</evidence>
<dbReference type="OrthoDB" id="7487383at2759"/>
<dbReference type="GO" id="GO:0003964">
    <property type="term" value="F:RNA-directed DNA polymerase activity"/>
    <property type="evidence" value="ECO:0007669"/>
    <property type="project" value="UniProtKB-KW"/>
</dbReference>
<dbReference type="AlphaFoldDB" id="A0A3M7S9R5"/>
<gene>
    <name evidence="2" type="ORF">BpHYR1_024966</name>
</gene>
<feature type="domain" description="Endonuclease/exonuclease/phosphatase" evidence="1">
    <location>
        <begin position="12"/>
        <end position="81"/>
    </location>
</feature>
<evidence type="ECO:0000313" key="2">
    <source>
        <dbReference type="EMBL" id="RNA32534.1"/>
    </source>
</evidence>
<sequence>MQDNNNLKIAHLNCHSLNNKFTLIIDYINIEGIDILCLNETFLKNASNLDTLQYYNFIRNDRSYSNGGGIGILIKKKFKSNLSVINDASHTYKSSKSIIDLIITTEDLLPKTTDFNTNHSYNISDHWPVQINIILKKPVHTTQITNWATFNNSLAELTHVTQPSINSLSDLNNEVAKFNCNIVIALSNATKSVKTKERPIKLPPDLKAMIKIKVKLQRLFSNTQNQLTKNNINNINNKIKKVTLRLRHEKWNSTFATLIDSKQSEKQFWNKLKTQTESAEALPNSTLNSDEKVESFAKHFEQAFTPNYKSKPKQSLFKYYTTNKHNTLISNTELDKAISDLKNTNSKGLDGISNKIIKNFNEINKNYVLQLFNHSLDLHHVPPAWKSAKIILIHKKNLILTYSNRTGPYLSSVHLVKPQRKL</sequence>
<comment type="caution">
    <text evidence="2">The sequence shown here is derived from an EMBL/GenBank/DDBJ whole genome shotgun (WGS) entry which is preliminary data.</text>
</comment>
<dbReference type="Pfam" id="PF03372">
    <property type="entry name" value="Exo_endo_phos"/>
    <property type="match status" value="1"/>
</dbReference>